<accession>A0A0W0FK70</accession>
<dbReference type="Proteomes" id="UP000054988">
    <property type="component" value="Unassembled WGS sequence"/>
</dbReference>
<dbReference type="AlphaFoldDB" id="A0A0W0FK70"/>
<reference evidence="1 2" key="1">
    <citation type="submission" date="2015-12" db="EMBL/GenBank/DDBJ databases">
        <title>Draft genome sequence of Moniliophthora roreri, the causal agent of frosty pod rot of cacao.</title>
        <authorList>
            <person name="Aime M.C."/>
            <person name="Diaz-Valderrama J.R."/>
            <person name="Kijpornyongpan T."/>
            <person name="Phillips-Mora W."/>
        </authorList>
    </citation>
    <scope>NUCLEOTIDE SEQUENCE [LARGE SCALE GENOMIC DNA]</scope>
    <source>
        <strain evidence="1 2">MCA 2952</strain>
    </source>
</reference>
<evidence type="ECO:0000313" key="1">
    <source>
        <dbReference type="EMBL" id="KTB36727.1"/>
    </source>
</evidence>
<dbReference type="EMBL" id="LATX01001884">
    <property type="protein sequence ID" value="KTB36727.1"/>
    <property type="molecule type" value="Genomic_DNA"/>
</dbReference>
<evidence type="ECO:0000313" key="2">
    <source>
        <dbReference type="Proteomes" id="UP000054988"/>
    </source>
</evidence>
<name>A0A0W0FK70_MONRR</name>
<protein>
    <submittedName>
        <fullName evidence="1">Uncharacterized protein</fullName>
    </submittedName>
</protein>
<gene>
    <name evidence="1" type="ORF">WG66_10685</name>
</gene>
<sequence>MTLSETAQSLHDYLDPHARTVHLPAVDYNGLSDAMKQLAIDMERMTAHADTYEEAAVIARKKARHMQRILNSYKNSLIPLVQMPPEVLALVFERCVELDTSGHALSGRSMPWVLSHTCRRWRSIILSTPSLWQILRLDTAYLQGRSHDNLLDVLQTWLERSQPLPLSCFAMLEEEEWEHFNGKVVDALIQHASRWRHVDLCFGTQRQLFHRLRKVDPYLPFLLSIRIEVILAGSPEPPGNITMQWEAPNLKEATLFIQNDSKATNPALALPWSQLEEFEWSPNIPKTFLHLPPSFDNLRYCYLRISHHVDVDILSRHTLPRLRRFDLSGSYRSIISILDRLILPILERLDTDTDEQIGPVADQVLFSIARLQLRSACQISSLSAPFSLFSSPSSPLIMEKVGTIHELRVLLSAEENNEQAFSNFLLPTMFPNLKVLHILYREPPEEVLSLFSRMVQMVESRRNPQTLRHGLRQLEKLSFDVIRLSEMPDLRISTHLAPFQRLLQLQRGGLVLLGSVVDGKWHSYYGDGGWNDEDFRRSARRWARFGYSDWFYDREVEDYLKVSGRLDSH</sequence>
<proteinExistence type="predicted"/>
<comment type="caution">
    <text evidence="1">The sequence shown here is derived from an EMBL/GenBank/DDBJ whole genome shotgun (WGS) entry which is preliminary data.</text>
</comment>
<organism evidence="1 2">
    <name type="scientific">Moniliophthora roreri</name>
    <name type="common">Frosty pod rot fungus</name>
    <name type="synonym">Monilia roreri</name>
    <dbReference type="NCBI Taxonomy" id="221103"/>
    <lineage>
        <taxon>Eukaryota</taxon>
        <taxon>Fungi</taxon>
        <taxon>Dikarya</taxon>
        <taxon>Basidiomycota</taxon>
        <taxon>Agaricomycotina</taxon>
        <taxon>Agaricomycetes</taxon>
        <taxon>Agaricomycetidae</taxon>
        <taxon>Agaricales</taxon>
        <taxon>Marasmiineae</taxon>
        <taxon>Marasmiaceae</taxon>
        <taxon>Moniliophthora</taxon>
    </lineage>
</organism>